<sequence length="519" mass="58318">METGAQASQPTEQCAKEERNSSNAHPPQEKMTDVFNSSTYVGQPVMNAPLYPAAVVFPVLGFISWIICIPSMVWHFQQSNVAMASFILWIILQNFFNSINPLIWPRDNLVDWWDGSVWCDIQARLQVGCGVGLAVSSALIVRKLANVMDTRNITISSSSGSKTKERVWEAVWCWGTPFFLMVIYFIIQPVRYMIYGITGCIAAYDTSWPSIPVLFLWAPVAMCFAAYWAALLVYRLYRYRRDFHRLVTSRNSTKSRFIRLFILSMVVILVYLVYSIYLLVQVCLVVTDPYSWSNVHDPVRFNTIMRIPVYGQVNMDKWIQIVTGFVIFALFGTGVDAHNLYKRILVSVGAGRIWPSLYEESQHGGSCTPNSFIAARSWTSDVSSRAKSMLSSSASKHERATRSDSIVLDRIATTEDSLKQNHSATSSPPGKKPSSLKRWFATTPYLSSPILPFFSHRNFTQVNSTPDTNRSVAPPSAVHAQNWAAHGGANAVHVVHVVHHSSHERRESEKDGSSIDALV</sequence>
<evidence type="ECO:0000256" key="4">
    <source>
        <dbReference type="ARBA" id="ARBA00022692"/>
    </source>
</evidence>
<comment type="similarity">
    <text evidence="2">Belongs to the G-protein coupled receptor 4 family.</text>
</comment>
<dbReference type="GO" id="GO:0004932">
    <property type="term" value="F:mating-type factor pheromone receptor activity"/>
    <property type="evidence" value="ECO:0007669"/>
    <property type="project" value="InterPro"/>
</dbReference>
<evidence type="ECO:0000256" key="2">
    <source>
        <dbReference type="ARBA" id="ARBA00011085"/>
    </source>
</evidence>
<reference evidence="12 13" key="1">
    <citation type="journal article" date="2014" name="PLoS ONE">
        <title>De novo Genome Assembly of the Fungal Plant Pathogen Pyrenophora semeniperda.</title>
        <authorList>
            <person name="Soliai M.M."/>
            <person name="Meyer S.E."/>
            <person name="Udall J.A."/>
            <person name="Elzinga D.E."/>
            <person name="Hermansen R.A."/>
            <person name="Bodily P.M."/>
            <person name="Hart A.A."/>
            <person name="Coleman C.E."/>
        </authorList>
    </citation>
    <scope>NUCLEOTIDE SEQUENCE [LARGE SCALE GENOMIC DNA]</scope>
    <source>
        <strain evidence="12 13">CCB06</strain>
        <tissue evidence="12">Mycelium</tissue>
    </source>
</reference>
<feature type="region of interest" description="Disordered" evidence="10">
    <location>
        <begin position="500"/>
        <end position="519"/>
    </location>
</feature>
<proteinExistence type="inferred from homology"/>
<evidence type="ECO:0000313" key="13">
    <source>
        <dbReference type="Proteomes" id="UP000265663"/>
    </source>
</evidence>
<feature type="region of interest" description="Disordered" evidence="10">
    <location>
        <begin position="1"/>
        <end position="30"/>
    </location>
</feature>
<dbReference type="GO" id="GO:0005886">
    <property type="term" value="C:plasma membrane"/>
    <property type="evidence" value="ECO:0007669"/>
    <property type="project" value="TreeGrafter"/>
</dbReference>
<dbReference type="EMBL" id="KE747821">
    <property type="protein sequence ID" value="RMZ69732.1"/>
    <property type="molecule type" value="Genomic_DNA"/>
</dbReference>
<feature type="compositionally biased region" description="Low complexity" evidence="10">
    <location>
        <begin position="426"/>
        <end position="435"/>
    </location>
</feature>
<evidence type="ECO:0000256" key="6">
    <source>
        <dbReference type="ARBA" id="ARBA00023040"/>
    </source>
</evidence>
<comment type="subcellular location">
    <subcellularLocation>
        <location evidence="1">Membrane</location>
        <topology evidence="1">Multi-pass membrane protein</topology>
    </subcellularLocation>
</comment>
<keyword evidence="5 11" id="KW-1133">Transmembrane helix</keyword>
<keyword evidence="3" id="KW-0589">Pheromone response</keyword>
<keyword evidence="7 11" id="KW-0472">Membrane</keyword>
<keyword evidence="6" id="KW-0297">G-protein coupled receptor</keyword>
<dbReference type="GO" id="GO:0000750">
    <property type="term" value="P:pheromone-dependent signal transduction involved in conjugation with cellular fusion"/>
    <property type="evidence" value="ECO:0007669"/>
    <property type="project" value="TreeGrafter"/>
</dbReference>
<feature type="transmembrane region" description="Helical" evidence="11">
    <location>
        <begin position="167"/>
        <end position="187"/>
    </location>
</feature>
<evidence type="ECO:0000313" key="12">
    <source>
        <dbReference type="EMBL" id="RMZ69732.1"/>
    </source>
</evidence>
<keyword evidence="13" id="KW-1185">Reference proteome</keyword>
<evidence type="ECO:0000256" key="10">
    <source>
        <dbReference type="SAM" id="MobiDB-lite"/>
    </source>
</evidence>
<organism evidence="12 13">
    <name type="scientific">Pyrenophora seminiperda CCB06</name>
    <dbReference type="NCBI Taxonomy" id="1302712"/>
    <lineage>
        <taxon>Eukaryota</taxon>
        <taxon>Fungi</taxon>
        <taxon>Dikarya</taxon>
        <taxon>Ascomycota</taxon>
        <taxon>Pezizomycotina</taxon>
        <taxon>Dothideomycetes</taxon>
        <taxon>Pleosporomycetidae</taxon>
        <taxon>Pleosporales</taxon>
        <taxon>Pleosporineae</taxon>
        <taxon>Pleosporaceae</taxon>
        <taxon>Pyrenophora</taxon>
    </lineage>
</organism>
<gene>
    <name evidence="12" type="ORF">GMOD_00010310</name>
</gene>
<keyword evidence="9" id="KW-0807">Transducer</keyword>
<evidence type="ECO:0000256" key="1">
    <source>
        <dbReference type="ARBA" id="ARBA00004141"/>
    </source>
</evidence>
<feature type="compositionally biased region" description="Basic and acidic residues" evidence="10">
    <location>
        <begin position="504"/>
        <end position="513"/>
    </location>
</feature>
<feature type="transmembrane region" description="Helical" evidence="11">
    <location>
        <begin position="123"/>
        <end position="141"/>
    </location>
</feature>
<feature type="transmembrane region" description="Helical" evidence="11">
    <location>
        <begin position="81"/>
        <end position="103"/>
    </location>
</feature>
<feature type="compositionally biased region" description="Polar residues" evidence="10">
    <location>
        <begin position="1"/>
        <end position="12"/>
    </location>
</feature>
<keyword evidence="4 11" id="KW-0812">Transmembrane</keyword>
<evidence type="ECO:0000256" key="8">
    <source>
        <dbReference type="ARBA" id="ARBA00023170"/>
    </source>
</evidence>
<dbReference type="AlphaFoldDB" id="A0A3M7M5J5"/>
<dbReference type="OrthoDB" id="2874149at2759"/>
<name>A0A3M7M5J5_9PLEO</name>
<dbReference type="Proteomes" id="UP000265663">
    <property type="component" value="Unassembled WGS sequence"/>
</dbReference>
<feature type="transmembrane region" description="Helical" evidence="11">
    <location>
        <begin position="214"/>
        <end position="237"/>
    </location>
</feature>
<protein>
    <submittedName>
        <fullName evidence="12">A-pheromone receptor</fullName>
    </submittedName>
</protein>
<feature type="transmembrane region" description="Helical" evidence="11">
    <location>
        <begin position="257"/>
        <end position="280"/>
    </location>
</feature>
<feature type="region of interest" description="Disordered" evidence="10">
    <location>
        <begin position="416"/>
        <end position="435"/>
    </location>
</feature>
<dbReference type="PRINTS" id="PR00899">
    <property type="entry name" value="GPCRSTE3"/>
</dbReference>
<evidence type="ECO:0000256" key="11">
    <source>
        <dbReference type="SAM" id="Phobius"/>
    </source>
</evidence>
<accession>A0A3M7M5J5</accession>
<evidence type="ECO:0000256" key="9">
    <source>
        <dbReference type="ARBA" id="ARBA00023224"/>
    </source>
</evidence>
<dbReference type="PANTHER" id="PTHR28097">
    <property type="entry name" value="PHEROMONE A FACTOR RECEPTOR"/>
    <property type="match status" value="1"/>
</dbReference>
<dbReference type="CDD" id="cd14966">
    <property type="entry name" value="7tmD_STE3"/>
    <property type="match status" value="1"/>
</dbReference>
<dbReference type="InterPro" id="IPR001499">
    <property type="entry name" value="GPCR_STE3"/>
</dbReference>
<evidence type="ECO:0000256" key="7">
    <source>
        <dbReference type="ARBA" id="ARBA00023136"/>
    </source>
</evidence>
<evidence type="ECO:0000256" key="5">
    <source>
        <dbReference type="ARBA" id="ARBA00022989"/>
    </source>
</evidence>
<feature type="transmembrane region" description="Helical" evidence="11">
    <location>
        <begin position="50"/>
        <end position="69"/>
    </location>
</feature>
<keyword evidence="8 12" id="KW-0675">Receptor</keyword>
<evidence type="ECO:0000256" key="3">
    <source>
        <dbReference type="ARBA" id="ARBA00022507"/>
    </source>
</evidence>
<dbReference type="PANTHER" id="PTHR28097:SF1">
    <property type="entry name" value="PHEROMONE A FACTOR RECEPTOR"/>
    <property type="match status" value="1"/>
</dbReference>
<feature type="transmembrane region" description="Helical" evidence="11">
    <location>
        <begin position="318"/>
        <end position="335"/>
    </location>
</feature>
<dbReference type="Pfam" id="PF02076">
    <property type="entry name" value="STE3"/>
    <property type="match status" value="1"/>
</dbReference>